<feature type="region of interest" description="Disordered" evidence="1">
    <location>
        <begin position="289"/>
        <end position="309"/>
    </location>
</feature>
<comment type="caution">
    <text evidence="2">The sequence shown here is derived from an EMBL/GenBank/DDBJ whole genome shotgun (WGS) entry which is preliminary data.</text>
</comment>
<proteinExistence type="predicted"/>
<name>A0ABX0Q9V6_9GAMM</name>
<feature type="compositionally biased region" description="Low complexity" evidence="1">
    <location>
        <begin position="201"/>
        <end position="215"/>
    </location>
</feature>
<keyword evidence="3" id="KW-1185">Reference proteome</keyword>
<dbReference type="Proteomes" id="UP001429601">
    <property type="component" value="Unassembled WGS sequence"/>
</dbReference>
<evidence type="ECO:0000313" key="3">
    <source>
        <dbReference type="Proteomes" id="UP001429601"/>
    </source>
</evidence>
<organism evidence="2 3">
    <name type="scientific">Luteibacter jiangsuensis</name>
    <dbReference type="NCBI Taxonomy" id="637577"/>
    <lineage>
        <taxon>Bacteria</taxon>
        <taxon>Pseudomonadati</taxon>
        <taxon>Pseudomonadota</taxon>
        <taxon>Gammaproteobacteria</taxon>
        <taxon>Lysobacterales</taxon>
        <taxon>Rhodanobacteraceae</taxon>
        <taxon>Luteibacter</taxon>
    </lineage>
</organism>
<gene>
    <name evidence="2" type="ORF">HBF26_17170</name>
</gene>
<reference evidence="2 3" key="1">
    <citation type="journal article" date="2011" name="Curr. Microbiol.">
        <title>Luteibacter jiangsuensis sp. nov.: a methamidophos-degrading bacterium isolated from a methamidophos-manufacturing factory.</title>
        <authorList>
            <person name="Wang L."/>
            <person name="Wang G.L."/>
            <person name="Li S.P."/>
            <person name="Jiang J.D."/>
        </authorList>
    </citation>
    <scope>NUCLEOTIDE SEQUENCE [LARGE SCALE GENOMIC DNA]</scope>
    <source>
        <strain evidence="2 3">CGMCC 1.10133</strain>
    </source>
</reference>
<dbReference type="EMBL" id="JAAQQR010000010">
    <property type="protein sequence ID" value="NID06629.1"/>
    <property type="molecule type" value="Genomic_DNA"/>
</dbReference>
<feature type="region of interest" description="Disordered" evidence="1">
    <location>
        <begin position="191"/>
        <end position="230"/>
    </location>
</feature>
<feature type="compositionally biased region" description="Basic and acidic residues" evidence="1">
    <location>
        <begin position="299"/>
        <end position="309"/>
    </location>
</feature>
<evidence type="ECO:0000313" key="2">
    <source>
        <dbReference type="EMBL" id="NID06629.1"/>
    </source>
</evidence>
<protein>
    <recommendedName>
        <fullName evidence="4">DnaT DNA-binding domain-containing protein</fullName>
    </recommendedName>
</protein>
<evidence type="ECO:0000256" key="1">
    <source>
        <dbReference type="SAM" id="MobiDB-lite"/>
    </source>
</evidence>
<accession>A0ABX0Q9V6</accession>
<dbReference type="RefSeq" id="WP_167129199.1">
    <property type="nucleotide sequence ID" value="NZ_JAAQQR010000010.1"/>
</dbReference>
<evidence type="ECO:0008006" key="4">
    <source>
        <dbReference type="Google" id="ProtNLM"/>
    </source>
</evidence>
<sequence length="309" mass="33279">MAVSADARISTALPAHPKTKKLVKRLGGAAAWHLVCLFLWAAANRSDGDLTGMSDEDIELAVDWAGPDGELATTLADVGFLDGEPGEYRIHDWAEHNPWAAGAEARSERASFAALTKQYGRAEAARRMPEYAARILEARAQHADGVPPRANSTHVALRETANSSQLAVLDGASSSAVSTSEQCPVSDTVSVSVSITESKDQQQAAQASPAPSSEASPKRGKRLPDDWQPSPALIAWAGSDHPQVDLRIEVPKFCDYWHDKAGKDATKLDWDGTFRNWIRTAAERLPRIGGGNGGGVARPRRELTREMAR</sequence>